<dbReference type="STRING" id="73230.A0A2B7ZKM1"/>
<sequence length="303" mass="33820">MSLEFAQLSRKPSPYPGISNPRHVAAVVNMAKQEATLLDLGSTHGSTGAVPVGTTMSRNSCGICSGKVDFKTSAALQEHLEKVHFYCGSCRWFAESAELLGQHNELIHHMCAASAKIVSNGGGICGHLTKHNFRTIKCYCCDDTFISVSSMFYHLENESCPSGINRQDIEKLTTYYLYYLHYQGVFLYYCGRCRRPFRSMFELLRHVEDVPCMRWGLYGRGSLIDYIATNIGSLIKCPIENADPDVVRIPPIIPTDDVAVEERITNPDPDSVQEDKDNEIANKDIMPIPSIVITRVDGSSIKW</sequence>
<comment type="caution">
    <text evidence="1">The sequence shown here is derived from an EMBL/GenBank/DDBJ whole genome shotgun (WGS) entry which is preliminary data.</text>
</comment>
<keyword evidence="2" id="KW-1185">Reference proteome</keyword>
<organism evidence="1 2">
    <name type="scientific">[Emmonsia] crescens</name>
    <dbReference type="NCBI Taxonomy" id="73230"/>
    <lineage>
        <taxon>Eukaryota</taxon>
        <taxon>Fungi</taxon>
        <taxon>Dikarya</taxon>
        <taxon>Ascomycota</taxon>
        <taxon>Pezizomycotina</taxon>
        <taxon>Eurotiomycetes</taxon>
        <taxon>Eurotiomycetidae</taxon>
        <taxon>Onygenales</taxon>
        <taxon>Ajellomycetaceae</taxon>
        <taxon>Emergomyces</taxon>
    </lineage>
</organism>
<proteinExistence type="predicted"/>
<evidence type="ECO:0008006" key="3">
    <source>
        <dbReference type="Google" id="ProtNLM"/>
    </source>
</evidence>
<evidence type="ECO:0000313" key="2">
    <source>
        <dbReference type="Proteomes" id="UP000226031"/>
    </source>
</evidence>
<name>A0A2B7ZKM1_9EURO</name>
<dbReference type="AlphaFoldDB" id="A0A2B7ZKM1"/>
<dbReference type="VEuPathDB" id="FungiDB:EMCG_07700"/>
<protein>
    <recommendedName>
        <fullName evidence="3">C2H2-type domain-containing protein</fullName>
    </recommendedName>
</protein>
<accession>A0A2B7ZKM1</accession>
<gene>
    <name evidence="1" type="ORF">GX50_03044</name>
</gene>
<evidence type="ECO:0000313" key="1">
    <source>
        <dbReference type="EMBL" id="PGH34175.1"/>
    </source>
</evidence>
<dbReference type="Proteomes" id="UP000226031">
    <property type="component" value="Unassembled WGS sequence"/>
</dbReference>
<dbReference type="EMBL" id="PDND01000046">
    <property type="protein sequence ID" value="PGH34175.1"/>
    <property type="molecule type" value="Genomic_DNA"/>
</dbReference>
<reference evidence="1 2" key="1">
    <citation type="submission" date="2017-10" db="EMBL/GenBank/DDBJ databases">
        <title>Comparative genomics in systemic dimorphic fungi from Ajellomycetaceae.</title>
        <authorList>
            <person name="Munoz J.F."/>
            <person name="Mcewen J.G."/>
            <person name="Clay O.K."/>
            <person name="Cuomo C.A."/>
        </authorList>
    </citation>
    <scope>NUCLEOTIDE SEQUENCE [LARGE SCALE GENOMIC DNA]</scope>
    <source>
        <strain evidence="1 2">UAMH4076</strain>
    </source>
</reference>